<comment type="caution">
    <text evidence="4">The sequence shown here is derived from an EMBL/GenBank/DDBJ whole genome shotgun (WGS) entry which is preliminary data.</text>
</comment>
<reference evidence="4 5" key="1">
    <citation type="journal article" date="2021" name="Plant Biotechnol. J.">
        <title>Multi-omics assisted identification of the key and species-specific regulatory components of drought-tolerant mechanisms in Gossypium stocksii.</title>
        <authorList>
            <person name="Yu D."/>
            <person name="Ke L."/>
            <person name="Zhang D."/>
            <person name="Wu Y."/>
            <person name="Sun Y."/>
            <person name="Mei J."/>
            <person name="Sun J."/>
            <person name="Sun Y."/>
        </authorList>
    </citation>
    <scope>NUCLEOTIDE SEQUENCE [LARGE SCALE GENOMIC DNA]</scope>
    <source>
        <strain evidence="5">cv. E1</strain>
        <tissue evidence="4">Leaf</tissue>
    </source>
</reference>
<evidence type="ECO:0000256" key="1">
    <source>
        <dbReference type="PROSITE-ProRule" id="PRU00047"/>
    </source>
</evidence>
<keyword evidence="5" id="KW-1185">Reference proteome</keyword>
<keyword evidence="1" id="KW-0479">Metal-binding</keyword>
<dbReference type="OrthoDB" id="786567at2759"/>
<proteinExistence type="predicted"/>
<dbReference type="InterPro" id="IPR001878">
    <property type="entry name" value="Znf_CCHC"/>
</dbReference>
<evidence type="ECO:0000313" key="4">
    <source>
        <dbReference type="EMBL" id="KAH1047152.1"/>
    </source>
</evidence>
<sequence>MAFDPSQAYPMMAWIKFPALPSYLYNRKIITAIGELVGKVVKLDLNTDSRMRGRSARLAVYVNLEEHLVSQILINGISQKVEYEALSTICFHCGRYGHVENLCNLKSSKPTVEVNRDLSTSALESQKLDMDESEKEDGNYEP</sequence>
<dbReference type="PROSITE" id="PS50158">
    <property type="entry name" value="ZF_CCHC"/>
    <property type="match status" value="1"/>
</dbReference>
<name>A0A9D3UL47_9ROSI</name>
<dbReference type="GO" id="GO:0003676">
    <property type="term" value="F:nucleic acid binding"/>
    <property type="evidence" value="ECO:0007669"/>
    <property type="project" value="InterPro"/>
</dbReference>
<dbReference type="EMBL" id="JAIQCV010000011">
    <property type="protein sequence ID" value="KAH1047152.1"/>
    <property type="molecule type" value="Genomic_DNA"/>
</dbReference>
<dbReference type="GO" id="GO:0008270">
    <property type="term" value="F:zinc ion binding"/>
    <property type="evidence" value="ECO:0007669"/>
    <property type="project" value="UniProtKB-KW"/>
</dbReference>
<evidence type="ECO:0000256" key="2">
    <source>
        <dbReference type="SAM" id="MobiDB-lite"/>
    </source>
</evidence>
<protein>
    <recommendedName>
        <fullName evidence="3">CCHC-type domain-containing protein</fullName>
    </recommendedName>
</protein>
<evidence type="ECO:0000313" key="5">
    <source>
        <dbReference type="Proteomes" id="UP000828251"/>
    </source>
</evidence>
<feature type="domain" description="CCHC-type" evidence="3">
    <location>
        <begin position="90"/>
        <end position="103"/>
    </location>
</feature>
<dbReference type="PANTHER" id="PTHR31286">
    <property type="entry name" value="GLYCINE-RICH CELL WALL STRUCTURAL PROTEIN 1.8-LIKE"/>
    <property type="match status" value="1"/>
</dbReference>
<keyword evidence="1" id="KW-0863">Zinc-finger</keyword>
<organism evidence="4 5">
    <name type="scientific">Gossypium stocksii</name>
    <dbReference type="NCBI Taxonomy" id="47602"/>
    <lineage>
        <taxon>Eukaryota</taxon>
        <taxon>Viridiplantae</taxon>
        <taxon>Streptophyta</taxon>
        <taxon>Embryophyta</taxon>
        <taxon>Tracheophyta</taxon>
        <taxon>Spermatophyta</taxon>
        <taxon>Magnoliopsida</taxon>
        <taxon>eudicotyledons</taxon>
        <taxon>Gunneridae</taxon>
        <taxon>Pentapetalae</taxon>
        <taxon>rosids</taxon>
        <taxon>malvids</taxon>
        <taxon>Malvales</taxon>
        <taxon>Malvaceae</taxon>
        <taxon>Malvoideae</taxon>
        <taxon>Gossypium</taxon>
    </lineage>
</organism>
<evidence type="ECO:0000259" key="3">
    <source>
        <dbReference type="PROSITE" id="PS50158"/>
    </source>
</evidence>
<gene>
    <name evidence="4" type="ORF">J1N35_037936</name>
</gene>
<accession>A0A9D3UL47</accession>
<dbReference type="InterPro" id="IPR040256">
    <property type="entry name" value="At4g02000-like"/>
</dbReference>
<feature type="compositionally biased region" description="Acidic residues" evidence="2">
    <location>
        <begin position="131"/>
        <end position="142"/>
    </location>
</feature>
<keyword evidence="1" id="KW-0862">Zinc</keyword>
<dbReference type="AlphaFoldDB" id="A0A9D3UL47"/>
<dbReference type="Proteomes" id="UP000828251">
    <property type="component" value="Unassembled WGS sequence"/>
</dbReference>
<feature type="region of interest" description="Disordered" evidence="2">
    <location>
        <begin position="120"/>
        <end position="142"/>
    </location>
</feature>
<dbReference type="PANTHER" id="PTHR31286:SF173">
    <property type="entry name" value="DUF4283 DOMAIN-CONTAINING PROTEIN"/>
    <property type="match status" value="1"/>
</dbReference>